<accession>A0A0C9TZS6</accession>
<feature type="compositionally biased region" description="Basic and acidic residues" evidence="1">
    <location>
        <begin position="275"/>
        <end position="286"/>
    </location>
</feature>
<reference evidence="4" key="2">
    <citation type="submission" date="2015-01" db="EMBL/GenBank/DDBJ databases">
        <title>Evolutionary Origins and Diversification of the Mycorrhizal Mutualists.</title>
        <authorList>
            <consortium name="DOE Joint Genome Institute"/>
            <consortium name="Mycorrhizal Genomics Consortium"/>
            <person name="Kohler A."/>
            <person name="Kuo A."/>
            <person name="Nagy L.G."/>
            <person name="Floudas D."/>
            <person name="Copeland A."/>
            <person name="Barry K.W."/>
            <person name="Cichocki N."/>
            <person name="Veneault-Fourrey C."/>
            <person name="LaButti K."/>
            <person name="Lindquist E.A."/>
            <person name="Lipzen A."/>
            <person name="Lundell T."/>
            <person name="Morin E."/>
            <person name="Murat C."/>
            <person name="Riley R."/>
            <person name="Ohm R."/>
            <person name="Sun H."/>
            <person name="Tunlid A."/>
            <person name="Henrissat B."/>
            <person name="Grigoriev I.V."/>
            <person name="Hibbett D.S."/>
            <person name="Martin F."/>
        </authorList>
    </citation>
    <scope>NUCLEOTIDE SEQUENCE [LARGE SCALE GENOMIC DNA]</scope>
    <source>
        <strain evidence="4">ATCC 200175</strain>
    </source>
</reference>
<gene>
    <name evidence="3" type="ORF">PAXINDRAFT_155474</name>
</gene>
<dbReference type="Pfam" id="PF03105">
    <property type="entry name" value="SPX"/>
    <property type="match status" value="1"/>
</dbReference>
<sequence length="476" mass="53129">MSVTRFSTWELNPLSHEVCTVSTTVPSAIFLAANVTYHLPTAGIYKIHSDYRGLKKQIGLIRAQPPLPLDTSNLFAPSSDEKSHRDNEAKGPNSLIVQSPASRRMSFPWVPAVDSLKFDVPDLSAERLPSPGRPRSHSRHRTPTPAALHNILPHLPEVHVKFFELLDAEIEKIETFYAEREKEMYERGKRLREQLNELRIHRQKFYESTAQSQSQSWVKKVHISLLAALLSLTRSDCYAETNAARGSDKNGILASESGRGVEGGRPSDDSSVPPKKGEPIKLEESEHAAAEVRIFSPMSDCTSSSNAPCGSAIPPKRGVTTPPRLFVPPKHALDPQEYQHAKKRLKKAIVEHYRGLEVLNNYRILNFTGFRKALKKYEKITKVPVQAAYMKERVEPSAFASGAMVSTMLKEMEDIFATRFERGDKKKAINRLRVGSSLQSQHFSTFRSGLWLGLAVPAVVAGSYMCRNSTLAAFAT</sequence>
<dbReference type="Proteomes" id="UP000053647">
    <property type="component" value="Unassembled WGS sequence"/>
</dbReference>
<dbReference type="PROSITE" id="PS51382">
    <property type="entry name" value="SPX"/>
    <property type="match status" value="1"/>
</dbReference>
<keyword evidence="4" id="KW-1185">Reference proteome</keyword>
<dbReference type="EMBL" id="KN819335">
    <property type="protein sequence ID" value="KIJ15953.1"/>
    <property type="molecule type" value="Genomic_DNA"/>
</dbReference>
<proteinExistence type="predicted"/>
<dbReference type="PANTHER" id="PTHR10783">
    <property type="entry name" value="XENOTROPIC AND POLYTROPIC RETROVIRUS RECEPTOR 1-RELATED"/>
    <property type="match status" value="1"/>
</dbReference>
<name>A0A0C9TZS6_PAXIN</name>
<evidence type="ECO:0000313" key="3">
    <source>
        <dbReference type="EMBL" id="KIJ15953.1"/>
    </source>
</evidence>
<dbReference type="InterPro" id="IPR004331">
    <property type="entry name" value="SPX_dom"/>
</dbReference>
<feature type="region of interest" description="Disordered" evidence="1">
    <location>
        <begin position="248"/>
        <end position="286"/>
    </location>
</feature>
<reference evidence="3 4" key="1">
    <citation type="submission" date="2014-06" db="EMBL/GenBank/DDBJ databases">
        <authorList>
            <consortium name="DOE Joint Genome Institute"/>
            <person name="Kuo A."/>
            <person name="Kohler A."/>
            <person name="Nagy L.G."/>
            <person name="Floudas D."/>
            <person name="Copeland A."/>
            <person name="Barry K.W."/>
            <person name="Cichocki N."/>
            <person name="Veneault-Fourrey C."/>
            <person name="LaButti K."/>
            <person name="Lindquist E.A."/>
            <person name="Lipzen A."/>
            <person name="Lundell T."/>
            <person name="Morin E."/>
            <person name="Murat C."/>
            <person name="Sun H."/>
            <person name="Tunlid A."/>
            <person name="Henrissat B."/>
            <person name="Grigoriev I.V."/>
            <person name="Hibbett D.S."/>
            <person name="Martin F."/>
            <person name="Nordberg H.P."/>
            <person name="Cantor M.N."/>
            <person name="Hua S.X."/>
        </authorList>
    </citation>
    <scope>NUCLEOTIDE SEQUENCE [LARGE SCALE GENOMIC DNA]</scope>
    <source>
        <strain evidence="3 4">ATCC 200175</strain>
    </source>
</reference>
<dbReference type="GO" id="GO:0005886">
    <property type="term" value="C:plasma membrane"/>
    <property type="evidence" value="ECO:0007669"/>
    <property type="project" value="TreeGrafter"/>
</dbReference>
<dbReference type="GO" id="GO:0016036">
    <property type="term" value="P:cellular response to phosphate starvation"/>
    <property type="evidence" value="ECO:0007669"/>
    <property type="project" value="TreeGrafter"/>
</dbReference>
<feature type="compositionally biased region" description="Basic and acidic residues" evidence="1">
    <location>
        <begin position="79"/>
        <end position="89"/>
    </location>
</feature>
<dbReference type="GO" id="GO:0005794">
    <property type="term" value="C:Golgi apparatus"/>
    <property type="evidence" value="ECO:0007669"/>
    <property type="project" value="TreeGrafter"/>
</dbReference>
<feature type="domain" description="SPX" evidence="2">
    <location>
        <begin position="29"/>
        <end position="391"/>
    </location>
</feature>
<dbReference type="PANTHER" id="PTHR10783:SF103">
    <property type="entry name" value="SOLUTE CARRIER FAMILY 53 MEMBER 1"/>
    <property type="match status" value="1"/>
</dbReference>
<evidence type="ECO:0000256" key="1">
    <source>
        <dbReference type="SAM" id="MobiDB-lite"/>
    </source>
</evidence>
<dbReference type="HOGENOM" id="CLU_702207_0_0_1"/>
<dbReference type="GO" id="GO:0006817">
    <property type="term" value="P:phosphate ion transport"/>
    <property type="evidence" value="ECO:0007669"/>
    <property type="project" value="TreeGrafter"/>
</dbReference>
<evidence type="ECO:0000259" key="2">
    <source>
        <dbReference type="PROSITE" id="PS51382"/>
    </source>
</evidence>
<dbReference type="OrthoDB" id="9970435at2759"/>
<dbReference type="CDD" id="cd14475">
    <property type="entry name" value="SPX_SYG1_like"/>
    <property type="match status" value="1"/>
</dbReference>
<dbReference type="AlphaFoldDB" id="A0A0C9TZS6"/>
<feature type="region of interest" description="Disordered" evidence="1">
    <location>
        <begin position="71"/>
        <end position="94"/>
    </location>
</feature>
<organism evidence="3 4">
    <name type="scientific">Paxillus involutus ATCC 200175</name>
    <dbReference type="NCBI Taxonomy" id="664439"/>
    <lineage>
        <taxon>Eukaryota</taxon>
        <taxon>Fungi</taxon>
        <taxon>Dikarya</taxon>
        <taxon>Basidiomycota</taxon>
        <taxon>Agaricomycotina</taxon>
        <taxon>Agaricomycetes</taxon>
        <taxon>Agaricomycetidae</taxon>
        <taxon>Boletales</taxon>
        <taxon>Paxilineae</taxon>
        <taxon>Paxillaceae</taxon>
        <taxon>Paxillus</taxon>
    </lineage>
</organism>
<dbReference type="GO" id="GO:0000822">
    <property type="term" value="F:inositol hexakisphosphate binding"/>
    <property type="evidence" value="ECO:0007669"/>
    <property type="project" value="TreeGrafter"/>
</dbReference>
<protein>
    <recommendedName>
        <fullName evidence="2">SPX domain-containing protein</fullName>
    </recommendedName>
</protein>
<evidence type="ECO:0000313" key="4">
    <source>
        <dbReference type="Proteomes" id="UP000053647"/>
    </source>
</evidence>